<comment type="caution">
    <text evidence="6">The sequence shown here is derived from an EMBL/GenBank/DDBJ whole genome shotgun (WGS) entry which is preliminary data.</text>
</comment>
<evidence type="ECO:0000256" key="3">
    <source>
        <dbReference type="PIRSR" id="PIRSR600997-1"/>
    </source>
</evidence>
<dbReference type="InterPro" id="IPR050309">
    <property type="entry name" value="Type-B_Carboxylest/Lipase"/>
</dbReference>
<organism evidence="6 7">
    <name type="scientific">Acrasis kona</name>
    <dbReference type="NCBI Taxonomy" id="1008807"/>
    <lineage>
        <taxon>Eukaryota</taxon>
        <taxon>Discoba</taxon>
        <taxon>Heterolobosea</taxon>
        <taxon>Tetramitia</taxon>
        <taxon>Eutetramitia</taxon>
        <taxon>Acrasidae</taxon>
        <taxon>Acrasis</taxon>
    </lineage>
</organism>
<evidence type="ECO:0000256" key="4">
    <source>
        <dbReference type="RuleBase" id="RU361235"/>
    </source>
</evidence>
<name>A0AAW2Z439_9EUKA</name>
<dbReference type="PROSITE" id="PS00122">
    <property type="entry name" value="CARBOXYLESTERASE_B_1"/>
    <property type="match status" value="1"/>
</dbReference>
<accession>A0AAW2Z439</accession>
<sequence length="501" mass="55472">MNTVSTKLGKIDGLYEEPGVYVWKGVRYAKPPVGELRFKAPSPIDAWEGVVNAHEFGHECPQINLFADTNAKAEKGTDEDCLFLNIWSRTLEEKNPVMVYIHGGAYKSGSGSQNIYHGHNISYNHNVVVVTINYRLGAFGYIHFNHIQGSENRFDSNCGLRDQVAALEWVRDNISAFGGDPNNVTIFGESAGGNAVITLMAVPSAKGLFHKVIAQSPAASSLATKWSTFASTEFLKSEGIKDLSDVLTIDAEKLVDVTQSYFYDMSDKMPGCLGLCPFVDGDFLPLHPLDAIRNGSSEGIPLLIGFNKDESNLFTKLAARTGKNLLISTPSQVDAYFSNNTHLDKSKILSSYQSQYPQNGYINRLGADIAFNIFAIQVAEAQSAHAPTFMYRYDFVSIVQRVMGLGATHAMEIPFVFGDIHAGPMKMLYYFSNTKNIKGISNRMQSAWTSFAKTGNPGMNDWTQYGISNRSTKVFDNQDHIVHDLQSEHRILWEGLSCYLD</sequence>
<feature type="active site" description="Acyl-ester intermediate" evidence="3">
    <location>
        <position position="190"/>
    </location>
</feature>
<dbReference type="PROSITE" id="PS00941">
    <property type="entry name" value="CARBOXYLESTERASE_B_2"/>
    <property type="match status" value="1"/>
</dbReference>
<feature type="active site" description="Charge relay system" evidence="3">
    <location>
        <position position="409"/>
    </location>
</feature>
<dbReference type="InterPro" id="IPR029058">
    <property type="entry name" value="AB_hydrolase_fold"/>
</dbReference>
<dbReference type="PANTHER" id="PTHR11559">
    <property type="entry name" value="CARBOXYLESTERASE"/>
    <property type="match status" value="1"/>
</dbReference>
<evidence type="ECO:0000313" key="7">
    <source>
        <dbReference type="Proteomes" id="UP001431209"/>
    </source>
</evidence>
<keyword evidence="7" id="KW-1185">Reference proteome</keyword>
<dbReference type="InterPro" id="IPR000997">
    <property type="entry name" value="Cholinesterase"/>
</dbReference>
<evidence type="ECO:0000256" key="2">
    <source>
        <dbReference type="ARBA" id="ARBA00022801"/>
    </source>
</evidence>
<protein>
    <recommendedName>
        <fullName evidence="4">Carboxylic ester hydrolase</fullName>
        <ecNumber evidence="4">3.1.1.-</ecNumber>
    </recommendedName>
</protein>
<evidence type="ECO:0000259" key="5">
    <source>
        <dbReference type="Pfam" id="PF00135"/>
    </source>
</evidence>
<dbReference type="InterPro" id="IPR019819">
    <property type="entry name" value="Carboxylesterase_B_CS"/>
</dbReference>
<dbReference type="Proteomes" id="UP001431209">
    <property type="component" value="Unassembled WGS sequence"/>
</dbReference>
<evidence type="ECO:0000256" key="1">
    <source>
        <dbReference type="ARBA" id="ARBA00005964"/>
    </source>
</evidence>
<feature type="active site" description="Charge relay system" evidence="3">
    <location>
        <position position="310"/>
    </location>
</feature>
<comment type="similarity">
    <text evidence="1 4">Belongs to the type-B carboxylesterase/lipase family.</text>
</comment>
<dbReference type="Pfam" id="PF00135">
    <property type="entry name" value="COesterase"/>
    <property type="match status" value="1"/>
</dbReference>
<evidence type="ECO:0000313" key="6">
    <source>
        <dbReference type="EMBL" id="KAL0484593.1"/>
    </source>
</evidence>
<dbReference type="SUPFAM" id="SSF53474">
    <property type="entry name" value="alpha/beta-Hydrolases"/>
    <property type="match status" value="1"/>
</dbReference>
<gene>
    <name evidence="6" type="ORF">AKO1_003547</name>
</gene>
<dbReference type="Gene3D" id="3.40.50.1820">
    <property type="entry name" value="alpha/beta hydrolase"/>
    <property type="match status" value="1"/>
</dbReference>
<dbReference type="AlphaFoldDB" id="A0AAW2Z439"/>
<feature type="domain" description="Carboxylesterase type B" evidence="5">
    <location>
        <begin position="3"/>
        <end position="477"/>
    </location>
</feature>
<dbReference type="GO" id="GO:0004104">
    <property type="term" value="F:cholinesterase activity"/>
    <property type="evidence" value="ECO:0007669"/>
    <property type="project" value="InterPro"/>
</dbReference>
<dbReference type="EMBL" id="JAOPGA020001055">
    <property type="protein sequence ID" value="KAL0484593.1"/>
    <property type="molecule type" value="Genomic_DNA"/>
</dbReference>
<dbReference type="PRINTS" id="PR00878">
    <property type="entry name" value="CHOLNESTRASE"/>
</dbReference>
<keyword evidence="2 4" id="KW-0378">Hydrolase</keyword>
<dbReference type="InterPro" id="IPR002018">
    <property type="entry name" value="CarbesteraseB"/>
</dbReference>
<proteinExistence type="inferred from homology"/>
<dbReference type="EC" id="3.1.1.-" evidence="4"/>
<reference evidence="6 7" key="1">
    <citation type="submission" date="2024-03" db="EMBL/GenBank/DDBJ databases">
        <title>The Acrasis kona genome and developmental transcriptomes reveal deep origins of eukaryotic multicellular pathways.</title>
        <authorList>
            <person name="Sheikh S."/>
            <person name="Fu C.-J."/>
            <person name="Brown M.W."/>
            <person name="Baldauf S.L."/>
        </authorList>
    </citation>
    <scope>NUCLEOTIDE SEQUENCE [LARGE SCALE GENOMIC DNA]</scope>
    <source>
        <strain evidence="6 7">ATCC MYA-3509</strain>
    </source>
</reference>
<dbReference type="InterPro" id="IPR019826">
    <property type="entry name" value="Carboxylesterase_B_AS"/>
</dbReference>